<dbReference type="GO" id="GO:0005524">
    <property type="term" value="F:ATP binding"/>
    <property type="evidence" value="ECO:0007669"/>
    <property type="project" value="UniProtKB-KW"/>
</dbReference>
<evidence type="ECO:0000256" key="2">
    <source>
        <dbReference type="ARBA" id="ARBA00022679"/>
    </source>
</evidence>
<evidence type="ECO:0000256" key="1">
    <source>
        <dbReference type="ARBA" id="ARBA00010165"/>
    </source>
</evidence>
<accession>A0A6L5GSW1</accession>
<dbReference type="Proteomes" id="UP000473648">
    <property type="component" value="Unassembled WGS sequence"/>
</dbReference>
<dbReference type="EMBL" id="VOGB01000005">
    <property type="protein sequence ID" value="MQM73263.1"/>
    <property type="molecule type" value="Genomic_DNA"/>
</dbReference>
<organism evidence="7 8">
    <name type="scientific">Candidatus Pseudoramibacter fermentans</name>
    <dbReference type="NCBI Taxonomy" id="2594427"/>
    <lineage>
        <taxon>Bacteria</taxon>
        <taxon>Bacillati</taxon>
        <taxon>Bacillota</taxon>
        <taxon>Clostridia</taxon>
        <taxon>Eubacteriales</taxon>
        <taxon>Eubacteriaceae</taxon>
        <taxon>Pseudoramibacter</taxon>
    </lineage>
</organism>
<evidence type="ECO:0000313" key="7">
    <source>
        <dbReference type="EMBL" id="MQM73263.1"/>
    </source>
</evidence>
<comment type="similarity">
    <text evidence="1">Belongs to the methylthioribose kinase family.</text>
</comment>
<evidence type="ECO:0000256" key="3">
    <source>
        <dbReference type="ARBA" id="ARBA00022741"/>
    </source>
</evidence>
<dbReference type="SUPFAM" id="SSF56112">
    <property type="entry name" value="Protein kinase-like (PK-like)"/>
    <property type="match status" value="1"/>
</dbReference>
<gene>
    <name evidence="7" type="ORF">FRC53_07630</name>
</gene>
<dbReference type="Pfam" id="PF01636">
    <property type="entry name" value="APH"/>
    <property type="match status" value="1"/>
</dbReference>
<dbReference type="InterPro" id="IPR002575">
    <property type="entry name" value="Aminoglycoside_PTrfase"/>
</dbReference>
<dbReference type="Gene3D" id="3.90.1200.10">
    <property type="match status" value="1"/>
</dbReference>
<dbReference type="AlphaFoldDB" id="A0A6L5GSW1"/>
<proteinExistence type="inferred from homology"/>
<keyword evidence="8" id="KW-1185">Reference proteome</keyword>
<sequence>MLMSNDAITVLKTEAQIDAYLKDRGIFSRTCRLIVEDLRKVKESAEGFVNLIYRVRGSDGRSVVIKQILDVPVSRQQRKSPDAYVSNWQLDQSRMQYEIAALIFWNQIRPGICPEIYLLDRPNGVIVMEDLSDLSLLRYEFTRFKKYPRLGRQLGAFLADNLFYSSALNMTAYRRQTLLKYFDNPEVTALYTFLFKSCVIVSPERAMPEAVAPLRQNIIHDEAVQTEITRLSKLFTDDKECLIHTDLHASNIMIDDDHLKIIDGEFAGFGPIAQDFGRLCGSFVLDYCSLFGEGCHSKAKRKDYQGYLLDMLADLFTVFEKEFKKLIRENIPHNYNLRKLNVDAYLRQHFADALSFTALNAASRLSDWGLVHDFKILPIEERIYPEKLVLVSSQDILSGRIKLKSPDEWIAYLKDLPNRYPKDCL</sequence>
<dbReference type="PANTHER" id="PTHR34273">
    <property type="entry name" value="METHYLTHIORIBOSE KINASE"/>
    <property type="match status" value="1"/>
</dbReference>
<keyword evidence="5" id="KW-0067">ATP-binding</keyword>
<evidence type="ECO:0000256" key="4">
    <source>
        <dbReference type="ARBA" id="ARBA00022777"/>
    </source>
</evidence>
<evidence type="ECO:0000259" key="6">
    <source>
        <dbReference type="Pfam" id="PF01636"/>
    </source>
</evidence>
<evidence type="ECO:0000256" key="5">
    <source>
        <dbReference type="ARBA" id="ARBA00022840"/>
    </source>
</evidence>
<reference evidence="7" key="1">
    <citation type="journal article" date="2020" name="Appl. Environ. Microbiol.">
        <title>Medium-Chain Fatty Acid Synthesis by 'Candidatus Weimeria bifida' gen. nov., sp. nov., and 'Candidatus Pseudoramibacter fermentans' sp. nov.</title>
        <authorList>
            <person name="Scarborough M.J."/>
            <person name="Myers K.S."/>
            <person name="Donohue T.J."/>
            <person name="Noguera D.R."/>
        </authorList>
    </citation>
    <scope>NUCLEOTIDE SEQUENCE</scope>
    <source>
        <strain evidence="7">EUB1.1</strain>
    </source>
</reference>
<name>A0A6L5GSW1_9FIRM</name>
<keyword evidence="3" id="KW-0547">Nucleotide-binding</keyword>
<comment type="caution">
    <text evidence="7">The sequence shown here is derived from an EMBL/GenBank/DDBJ whole genome shotgun (WGS) entry which is preliminary data.</text>
</comment>
<feature type="domain" description="Aminoglycoside phosphotransferase" evidence="6">
    <location>
        <begin position="42"/>
        <end position="284"/>
    </location>
</feature>
<dbReference type="Gene3D" id="3.30.200.20">
    <property type="entry name" value="Phosphorylase Kinase, domain 1"/>
    <property type="match status" value="1"/>
</dbReference>
<dbReference type="GO" id="GO:0016301">
    <property type="term" value="F:kinase activity"/>
    <property type="evidence" value="ECO:0007669"/>
    <property type="project" value="UniProtKB-KW"/>
</dbReference>
<dbReference type="InterPro" id="IPR011009">
    <property type="entry name" value="Kinase-like_dom_sf"/>
</dbReference>
<evidence type="ECO:0000313" key="8">
    <source>
        <dbReference type="Proteomes" id="UP000473648"/>
    </source>
</evidence>
<protein>
    <submittedName>
        <fullName evidence="7">Phosphotransferase</fullName>
    </submittedName>
</protein>
<keyword evidence="2" id="KW-0808">Transferase</keyword>
<keyword evidence="4" id="KW-0418">Kinase</keyword>
<dbReference type="PANTHER" id="PTHR34273:SF2">
    <property type="entry name" value="METHYLTHIORIBOSE KINASE"/>
    <property type="match status" value="1"/>
</dbReference>